<feature type="compositionally biased region" description="Basic and acidic residues" evidence="1">
    <location>
        <begin position="1"/>
        <end position="16"/>
    </location>
</feature>
<accession>A0ABP9V8A3</accession>
<evidence type="ECO:0000256" key="1">
    <source>
        <dbReference type="SAM" id="MobiDB-lite"/>
    </source>
</evidence>
<keyword evidence="3" id="KW-1185">Reference proteome</keyword>
<sequence length="75" mass="8118">MPDHKDHPDHKNHTDKSTTQQPAPSGQLSESAQSHTSDPNQAKPDQISPEHKPQPDSDNAGKHGRPTDDSDPGHS</sequence>
<dbReference type="RefSeq" id="WP_353540898.1">
    <property type="nucleotide sequence ID" value="NZ_BAABRN010000005.1"/>
</dbReference>
<feature type="region of interest" description="Disordered" evidence="1">
    <location>
        <begin position="1"/>
        <end position="75"/>
    </location>
</feature>
<reference evidence="2 3" key="1">
    <citation type="submission" date="2024-02" db="EMBL/GenBank/DDBJ databases">
        <title>Deinococcus xinjiangensis NBRC 107630.</title>
        <authorList>
            <person name="Ichikawa N."/>
            <person name="Katano-Makiyama Y."/>
            <person name="Hidaka K."/>
        </authorList>
    </citation>
    <scope>NUCLEOTIDE SEQUENCE [LARGE SCALE GENOMIC DNA]</scope>
    <source>
        <strain evidence="2 3">NBRC 107630</strain>
    </source>
</reference>
<comment type="caution">
    <text evidence="2">The sequence shown here is derived from an EMBL/GenBank/DDBJ whole genome shotgun (WGS) entry which is preliminary data.</text>
</comment>
<feature type="compositionally biased region" description="Polar residues" evidence="1">
    <location>
        <begin position="17"/>
        <end position="40"/>
    </location>
</feature>
<evidence type="ECO:0000313" key="3">
    <source>
        <dbReference type="Proteomes" id="UP001458946"/>
    </source>
</evidence>
<gene>
    <name evidence="2" type="ORF">Dxin01_00649</name>
</gene>
<protein>
    <submittedName>
        <fullName evidence="2">Uncharacterized protein</fullName>
    </submittedName>
</protein>
<name>A0ABP9V8A3_9DEIO</name>
<evidence type="ECO:0000313" key="2">
    <source>
        <dbReference type="EMBL" id="GAA5500921.1"/>
    </source>
</evidence>
<organism evidence="2 3">
    <name type="scientific">Deinococcus xinjiangensis</name>
    <dbReference type="NCBI Taxonomy" id="457454"/>
    <lineage>
        <taxon>Bacteria</taxon>
        <taxon>Thermotogati</taxon>
        <taxon>Deinococcota</taxon>
        <taxon>Deinococci</taxon>
        <taxon>Deinococcales</taxon>
        <taxon>Deinococcaceae</taxon>
        <taxon>Deinococcus</taxon>
    </lineage>
</organism>
<dbReference type="Proteomes" id="UP001458946">
    <property type="component" value="Unassembled WGS sequence"/>
</dbReference>
<dbReference type="EMBL" id="BAABRN010000005">
    <property type="protein sequence ID" value="GAA5500921.1"/>
    <property type="molecule type" value="Genomic_DNA"/>
</dbReference>
<proteinExistence type="predicted"/>
<feature type="compositionally biased region" description="Basic and acidic residues" evidence="1">
    <location>
        <begin position="48"/>
        <end position="75"/>
    </location>
</feature>